<organism evidence="3 4">
    <name type="scientific">Cuscuta europaea</name>
    <name type="common">European dodder</name>
    <dbReference type="NCBI Taxonomy" id="41803"/>
    <lineage>
        <taxon>Eukaryota</taxon>
        <taxon>Viridiplantae</taxon>
        <taxon>Streptophyta</taxon>
        <taxon>Embryophyta</taxon>
        <taxon>Tracheophyta</taxon>
        <taxon>Spermatophyta</taxon>
        <taxon>Magnoliopsida</taxon>
        <taxon>eudicotyledons</taxon>
        <taxon>Gunneridae</taxon>
        <taxon>Pentapetalae</taxon>
        <taxon>asterids</taxon>
        <taxon>lamiids</taxon>
        <taxon>Solanales</taxon>
        <taxon>Convolvulaceae</taxon>
        <taxon>Cuscuteae</taxon>
        <taxon>Cuscuta</taxon>
        <taxon>Cuscuta subgen. Cuscuta</taxon>
    </lineage>
</organism>
<protein>
    <recommendedName>
        <fullName evidence="2">GYF domain-containing protein</fullName>
    </recommendedName>
</protein>
<dbReference type="Gene3D" id="3.30.1490.40">
    <property type="match status" value="1"/>
</dbReference>
<dbReference type="CDD" id="cd00072">
    <property type="entry name" value="GYF"/>
    <property type="match status" value="1"/>
</dbReference>
<sequence length="1540" mass="170853">MADGKIDLPEDLLASNLSDQTLNPKGNIEDKSLIGLLDVSKDQAVPDNNIPLSPQWLYVKPSDTKTDIRPPSALSLGSSGDLIQKENRRLDAPEDRKDWRRTTTESESGPRWREEERETSLLGRRDRRKTDRRVIENTAARETGEARSLPTSDKWHDVGNRNVGPESRRDVKWTSRWGPEDKEKETRTEKKIDVEKEDGNNESQTIISNRSVSERDPDARDKWRPRHKMEGNAVGSGSYRAAPGFGTERGRGEGSYVGFIVGRGRSNASAQKPCSAIGSTKLDNSDSDSVPGKPKSGADLFCYPRGKLLDIYRTQKPLSYFDSAPDDMEEVPFITQANVGEPLAFVAPDAGEEAILNGISKGMIKSSGASYASAQKGRSTDNVNEFGEIEHMNGKPDVHLTDKIDKMVDHFPKKSKDIEESAADSIFYNSGLKKYSRDMKETYEDPEAISSHDTMPDITSDTIVRPKDIDVPELGCIQSHKTSTFDASSSFPDDSISVISSVLSLGFCSNENRLGKMIPPEQLSLYYRDPQGAIQGPFLGVDIISWFEQGFFGTDLPVRLEGASENSPFLELGDVMPHLRAGHGDLGISGSGSNFEQPEAVEDLAEANIQDSCSSVIGSSAAAIDGFMWQSSDLGGPYGQHIQPNRSDQNFRPSETSSSQEEYTDFGHFASQTEENIFPGRPGSSGNPIGKVMMGTNDPPLNIINHPSVQIEMSDPGLANHRDHNKLHPFGLLWSELEGPYSRNDNRGNQVQHANPISGPVSQFGTMTESSTGVIDSWPPSITHRKNSLSDLNSYQDPSRFDFSDNSISPHHLQPLNLMSSHNALMDDSTMERGGVPQNLMHNQMVPPDIEQFMTIKMQQRQQQRQQQLHLQQMQQIQQQQMLMKEQQQSQARQLLLEQFLQRESNHGQSRVDSIRPGSTSLEHVIRNQQILSELHQSQLPPRHTDPSIDHLFQQARSGQIPLHGGHPNNLLELLSQTKRGGQMHHQLEHHHILQQEQLHGRPLPMGLRRRFEMEEERQLSSVWPPLDENNQFLRNHGGHHRSSSGIGGLDFLQQQQIRPEEHLSLLERNIPLQDRLPRGLYDQGSSLPFERSRSLPGAGGVNMDVLNAIARAQGLDMQQDPNVRMNSSGNMGGPASGLYNHHHPHHSFPLNQYDGSHSDSVEGRWSDNNNSQLPTDWMESRIHQSSLIGDRQMRDTEAKRVSSEDSSLWMSAGAHDDNSKRLLMELLHQKHGQQSSMEQSSGRTSYASNQPAFSSLSHKGMDPNHSFAVGSYGSNSSVPRQSYVAEEITSSQNLPFSSHSRTLGNDEAFLSRVNDFSKGTRAEMPEGSTQQTGLRRVDRDEIPIDVHTRRTGLDSGGNFRTDVAEDHRESIPTLRAENVLLKRPHVSSSEEGLSELNSSSITSKSHSNTKASEVTRKQDSECIAVVANQVSETSLTNGKKDARFRRTASCSDADVIETSFSDMLKNNNSGKKMGATQQDVHSPSMTGTISEPADGGVQGGGARSSKKKGKKGRQIDPALLGFKVMSNRILMGEIQRVED</sequence>
<feature type="region of interest" description="Disordered" evidence="1">
    <location>
        <begin position="62"/>
        <end position="223"/>
    </location>
</feature>
<dbReference type="InterPro" id="IPR003169">
    <property type="entry name" value="GYF"/>
</dbReference>
<feature type="compositionally biased region" description="Basic and acidic residues" evidence="1">
    <location>
        <begin position="83"/>
        <end position="119"/>
    </location>
</feature>
<feature type="region of interest" description="Disordered" evidence="1">
    <location>
        <begin position="268"/>
        <end position="295"/>
    </location>
</feature>
<accession>A0A9P0ZUV5</accession>
<evidence type="ECO:0000313" key="4">
    <source>
        <dbReference type="Proteomes" id="UP001152484"/>
    </source>
</evidence>
<feature type="region of interest" description="Disordered" evidence="1">
    <location>
        <begin position="1383"/>
        <end position="1418"/>
    </location>
</feature>
<dbReference type="SUPFAM" id="SSF55277">
    <property type="entry name" value="GYF domain"/>
    <property type="match status" value="1"/>
</dbReference>
<evidence type="ECO:0000256" key="1">
    <source>
        <dbReference type="SAM" id="MobiDB-lite"/>
    </source>
</evidence>
<name>A0A9P0ZUV5_CUSEU</name>
<feature type="compositionally biased region" description="Basic and acidic residues" evidence="1">
    <location>
        <begin position="212"/>
        <end position="222"/>
    </location>
</feature>
<feature type="region of interest" description="Disordered" evidence="1">
    <location>
        <begin position="1468"/>
        <end position="1516"/>
    </location>
</feature>
<evidence type="ECO:0000313" key="3">
    <source>
        <dbReference type="EMBL" id="CAH9112816.1"/>
    </source>
</evidence>
<dbReference type="OrthoDB" id="6415790at2759"/>
<evidence type="ECO:0000259" key="2">
    <source>
        <dbReference type="PROSITE" id="PS50829"/>
    </source>
</evidence>
<dbReference type="PANTHER" id="PTHR46992">
    <property type="entry name" value="GYF DOMAIN-CONTAINING PROTEIN"/>
    <property type="match status" value="1"/>
</dbReference>
<feature type="region of interest" description="Disordered" evidence="1">
    <location>
        <begin position="635"/>
        <end position="661"/>
    </location>
</feature>
<feature type="compositionally biased region" description="Polar residues" evidence="1">
    <location>
        <begin position="268"/>
        <end position="282"/>
    </location>
</feature>
<feature type="domain" description="GYF" evidence="2">
    <location>
        <begin position="522"/>
        <end position="573"/>
    </location>
</feature>
<dbReference type="InterPro" id="IPR035445">
    <property type="entry name" value="GYF-like_dom_sf"/>
</dbReference>
<feature type="region of interest" description="Disordered" evidence="1">
    <location>
        <begin position="1230"/>
        <end position="1262"/>
    </location>
</feature>
<keyword evidence="4" id="KW-1185">Reference proteome</keyword>
<dbReference type="Proteomes" id="UP001152484">
    <property type="component" value="Unassembled WGS sequence"/>
</dbReference>
<feature type="compositionally biased region" description="Basic and acidic residues" evidence="1">
    <location>
        <begin position="166"/>
        <end position="199"/>
    </location>
</feature>
<feature type="compositionally biased region" description="Polar residues" evidence="1">
    <location>
        <begin position="1233"/>
        <end position="1258"/>
    </location>
</feature>
<dbReference type="EMBL" id="CAMAPE010000060">
    <property type="protein sequence ID" value="CAH9112816.1"/>
    <property type="molecule type" value="Genomic_DNA"/>
</dbReference>
<proteinExistence type="predicted"/>
<feature type="compositionally biased region" description="Polar residues" evidence="1">
    <location>
        <begin position="1468"/>
        <end position="1490"/>
    </location>
</feature>
<gene>
    <name evidence="3" type="ORF">CEURO_LOCUS19759</name>
</gene>
<dbReference type="Pfam" id="PF02213">
    <property type="entry name" value="GYF"/>
    <property type="match status" value="1"/>
</dbReference>
<dbReference type="PROSITE" id="PS50829">
    <property type="entry name" value="GYF"/>
    <property type="match status" value="1"/>
</dbReference>
<dbReference type="PANTHER" id="PTHR46992:SF1">
    <property type="entry name" value="GYF DOMAIN-CONTAINING PROTEIN"/>
    <property type="match status" value="1"/>
</dbReference>
<feature type="compositionally biased region" description="Low complexity" evidence="1">
    <location>
        <begin position="1388"/>
        <end position="1411"/>
    </location>
</feature>
<feature type="compositionally biased region" description="Polar residues" evidence="1">
    <location>
        <begin position="642"/>
        <end position="661"/>
    </location>
</feature>
<dbReference type="SMART" id="SM00444">
    <property type="entry name" value="GYF"/>
    <property type="match status" value="1"/>
</dbReference>
<reference evidence="3" key="1">
    <citation type="submission" date="2022-07" db="EMBL/GenBank/DDBJ databases">
        <authorList>
            <person name="Macas J."/>
            <person name="Novak P."/>
            <person name="Neumann P."/>
        </authorList>
    </citation>
    <scope>NUCLEOTIDE SEQUENCE</scope>
</reference>
<comment type="caution">
    <text evidence="3">The sequence shown here is derived from an EMBL/GenBank/DDBJ whole genome shotgun (WGS) entry which is preliminary data.</text>
</comment>
<feature type="compositionally biased region" description="Polar residues" evidence="1">
    <location>
        <begin position="201"/>
        <end position="211"/>
    </location>
</feature>